<proteinExistence type="predicted"/>
<organism evidence="1">
    <name type="scientific">Arundo donax</name>
    <name type="common">Giant reed</name>
    <name type="synonym">Donax arundinaceus</name>
    <dbReference type="NCBI Taxonomy" id="35708"/>
    <lineage>
        <taxon>Eukaryota</taxon>
        <taxon>Viridiplantae</taxon>
        <taxon>Streptophyta</taxon>
        <taxon>Embryophyta</taxon>
        <taxon>Tracheophyta</taxon>
        <taxon>Spermatophyta</taxon>
        <taxon>Magnoliopsida</taxon>
        <taxon>Liliopsida</taxon>
        <taxon>Poales</taxon>
        <taxon>Poaceae</taxon>
        <taxon>PACMAD clade</taxon>
        <taxon>Arundinoideae</taxon>
        <taxon>Arundineae</taxon>
        <taxon>Arundo</taxon>
    </lineage>
</organism>
<reference evidence="1" key="2">
    <citation type="journal article" date="2015" name="Data Brief">
        <title>Shoot transcriptome of the giant reed, Arundo donax.</title>
        <authorList>
            <person name="Barrero R.A."/>
            <person name="Guerrero F.D."/>
            <person name="Moolhuijzen P."/>
            <person name="Goolsby J.A."/>
            <person name="Tidwell J."/>
            <person name="Bellgard S.E."/>
            <person name="Bellgard M.I."/>
        </authorList>
    </citation>
    <scope>NUCLEOTIDE SEQUENCE</scope>
    <source>
        <tissue evidence="1">Shoot tissue taken approximately 20 cm above the soil surface</tissue>
    </source>
</reference>
<accession>A0A0A9FY35</accession>
<reference evidence="1" key="1">
    <citation type="submission" date="2014-09" db="EMBL/GenBank/DDBJ databases">
        <authorList>
            <person name="Magalhaes I.L.F."/>
            <person name="Oliveira U."/>
            <person name="Santos F.R."/>
            <person name="Vidigal T.H.D.A."/>
            <person name="Brescovit A.D."/>
            <person name="Santos A.J."/>
        </authorList>
    </citation>
    <scope>NUCLEOTIDE SEQUENCE</scope>
    <source>
        <tissue evidence="1">Shoot tissue taken approximately 20 cm above the soil surface</tissue>
    </source>
</reference>
<evidence type="ECO:0000313" key="1">
    <source>
        <dbReference type="EMBL" id="JAE13298.1"/>
    </source>
</evidence>
<dbReference type="EMBL" id="GBRH01184598">
    <property type="protein sequence ID" value="JAE13298.1"/>
    <property type="molecule type" value="Transcribed_RNA"/>
</dbReference>
<protein>
    <submittedName>
        <fullName evidence="1">O-succinylhomoserine sulfhydrylase</fullName>
    </submittedName>
</protein>
<name>A0A0A9FY35_ARUDO</name>
<sequence length="9" mass="976">MADMPEAVL</sequence>